<dbReference type="PANTHER" id="PTHR42305">
    <property type="entry name" value="MEMBRANE PROTEIN RV1733C-RELATED"/>
    <property type="match status" value="1"/>
</dbReference>
<evidence type="ECO:0000313" key="1">
    <source>
        <dbReference type="EMBL" id="MBV7673373.1"/>
    </source>
</evidence>
<accession>A0A6N9TZJ9</accession>
<evidence type="ECO:0000313" key="3">
    <source>
        <dbReference type="Proteomes" id="UP000471293"/>
    </source>
</evidence>
<dbReference type="EMBL" id="JAHUVW010000002">
    <property type="protein sequence ID" value="MBV7673373.1"/>
    <property type="molecule type" value="Genomic_DNA"/>
</dbReference>
<sequence>MTVRAVLGFRRWRRSPLYRPTDRHEAWLTLAALLLMAVAAPLLGRLCGSLTDDALQAAVESQRAQRHLTTAVVVRANRDGTSPFVQDSESVVREATTRTSVTAVWKAPDGTERSGTVSTTSETTAPGTRIRIWTDETGAPAMRPMDASTARTHAVLAGVGTALLAAGSVEVARRLVLWRMVRRRYLRIDRAWAETGPDWGRTGKGN</sequence>
<reference evidence="2 3" key="1">
    <citation type="submission" date="2020-01" db="EMBL/GenBank/DDBJ databases">
        <title>Insect and environment-associated Actinomycetes.</title>
        <authorList>
            <person name="Currrie C."/>
            <person name="Chevrette M."/>
            <person name="Carlson C."/>
            <person name="Stubbendieck R."/>
            <person name="Wendt-Pienkowski E."/>
        </authorList>
    </citation>
    <scope>NUCLEOTIDE SEQUENCE [LARGE SCALE GENOMIC DNA]</scope>
    <source>
        <strain evidence="2 3">SID11342</strain>
    </source>
</reference>
<dbReference type="InterPro" id="IPR039708">
    <property type="entry name" value="MT1774/Rv1733c-like"/>
</dbReference>
<reference evidence="1 4" key="2">
    <citation type="submission" date="2021-07" db="EMBL/GenBank/DDBJ databases">
        <title>Sequencing Streptomyces halstedii LGO-A4 genome an citrus endophytic actinomycete.</title>
        <authorList>
            <person name="Samborskyy M."/>
            <person name="Scott N."/>
            <person name="Deglau R."/>
            <person name="Dickens S."/>
            <person name="Oliveira L.G."/>
        </authorList>
    </citation>
    <scope>NUCLEOTIDE SEQUENCE [LARGE SCALE GENOMIC DNA]</scope>
    <source>
        <strain evidence="1 4">LGO-A4</strain>
    </source>
</reference>
<protein>
    <submittedName>
        <fullName evidence="2">Uncharacterized protein</fullName>
    </submittedName>
</protein>
<proteinExistence type="predicted"/>
<keyword evidence="4" id="KW-1185">Reference proteome</keyword>
<dbReference type="PANTHER" id="PTHR42305:SF1">
    <property type="entry name" value="MEMBRANE PROTEIN RV1733C-RELATED"/>
    <property type="match status" value="1"/>
</dbReference>
<comment type="caution">
    <text evidence="2">The sequence shown here is derived from an EMBL/GenBank/DDBJ whole genome shotgun (WGS) entry which is preliminary data.</text>
</comment>
<dbReference type="Proteomes" id="UP000471293">
    <property type="component" value="Unassembled WGS sequence"/>
</dbReference>
<dbReference type="RefSeq" id="WP_164343082.1">
    <property type="nucleotide sequence ID" value="NZ_JAAGLQ010000144.1"/>
</dbReference>
<evidence type="ECO:0000313" key="4">
    <source>
        <dbReference type="Proteomes" id="UP000735541"/>
    </source>
</evidence>
<dbReference type="EMBL" id="JAAGLQ010000144">
    <property type="protein sequence ID" value="NEA15263.1"/>
    <property type="molecule type" value="Genomic_DNA"/>
</dbReference>
<dbReference type="Proteomes" id="UP000735541">
    <property type="component" value="Unassembled WGS sequence"/>
</dbReference>
<evidence type="ECO:0000313" key="2">
    <source>
        <dbReference type="EMBL" id="NEA15263.1"/>
    </source>
</evidence>
<organism evidence="2 3">
    <name type="scientific">Streptomyces halstedii</name>
    <dbReference type="NCBI Taxonomy" id="1944"/>
    <lineage>
        <taxon>Bacteria</taxon>
        <taxon>Bacillati</taxon>
        <taxon>Actinomycetota</taxon>
        <taxon>Actinomycetes</taxon>
        <taxon>Kitasatosporales</taxon>
        <taxon>Streptomycetaceae</taxon>
        <taxon>Streptomyces</taxon>
    </lineage>
</organism>
<gene>
    <name evidence="2" type="ORF">G3I29_06905</name>
    <name evidence="1" type="ORF">STHAL_28400</name>
</gene>
<name>A0A6N9TZJ9_STRHA</name>
<dbReference type="AlphaFoldDB" id="A0A6N9TZJ9"/>